<dbReference type="AlphaFoldDB" id="A0A5B6VTJ0"/>
<evidence type="ECO:0000256" key="1">
    <source>
        <dbReference type="SAM" id="MobiDB-lite"/>
    </source>
</evidence>
<name>A0A5B6VTJ0_9ROSI</name>
<feature type="compositionally biased region" description="Basic and acidic residues" evidence="1">
    <location>
        <begin position="105"/>
        <end position="123"/>
    </location>
</feature>
<accession>A0A5B6VTJ0</accession>
<keyword evidence="3" id="KW-1185">Reference proteome</keyword>
<feature type="compositionally biased region" description="Basic and acidic residues" evidence="1">
    <location>
        <begin position="148"/>
        <end position="157"/>
    </location>
</feature>
<sequence length="204" mass="23406">MGEAVVQIREVADHLQALAARADALSLMYESGSDRGQSLAWLLRKVKDLGTKAKSYIYDITNLESHHPYRTRLRTRAMDVELNERIERMERTQKELQEQLAKAQQEARDQMMRSREESREHKDQMDRMLKMLTAMSNGQGLAQSPDITEPHSRDNQDRSIPQIHATSRSCNAKGISSREPSRPGATTRPTYPSGGRYIRIKRWG</sequence>
<dbReference type="Proteomes" id="UP000325315">
    <property type="component" value="Unassembled WGS sequence"/>
</dbReference>
<gene>
    <name evidence="2" type="ORF">EPI10_022761</name>
</gene>
<evidence type="ECO:0000313" key="3">
    <source>
        <dbReference type="Proteomes" id="UP000325315"/>
    </source>
</evidence>
<proteinExistence type="predicted"/>
<reference evidence="3" key="1">
    <citation type="journal article" date="2019" name="Plant Biotechnol. J.">
        <title>Genome sequencing of the Australian wild diploid species Gossypium australe highlights disease resistance and delayed gland morphogenesis.</title>
        <authorList>
            <person name="Cai Y."/>
            <person name="Cai X."/>
            <person name="Wang Q."/>
            <person name="Wang P."/>
            <person name="Zhang Y."/>
            <person name="Cai C."/>
            <person name="Xu Y."/>
            <person name="Wang K."/>
            <person name="Zhou Z."/>
            <person name="Wang C."/>
            <person name="Geng S."/>
            <person name="Li B."/>
            <person name="Dong Q."/>
            <person name="Hou Y."/>
            <person name="Wang H."/>
            <person name="Ai P."/>
            <person name="Liu Z."/>
            <person name="Yi F."/>
            <person name="Sun M."/>
            <person name="An G."/>
            <person name="Cheng J."/>
            <person name="Zhang Y."/>
            <person name="Shi Q."/>
            <person name="Xie Y."/>
            <person name="Shi X."/>
            <person name="Chang Y."/>
            <person name="Huang F."/>
            <person name="Chen Y."/>
            <person name="Hong S."/>
            <person name="Mi L."/>
            <person name="Sun Q."/>
            <person name="Zhang L."/>
            <person name="Zhou B."/>
            <person name="Peng R."/>
            <person name="Zhang X."/>
            <person name="Liu F."/>
        </authorList>
    </citation>
    <scope>NUCLEOTIDE SEQUENCE [LARGE SCALE GENOMIC DNA]</scope>
    <source>
        <strain evidence="3">cv. PA1801</strain>
    </source>
</reference>
<comment type="caution">
    <text evidence="2">The sequence shown here is derived from an EMBL/GenBank/DDBJ whole genome shotgun (WGS) entry which is preliminary data.</text>
</comment>
<feature type="region of interest" description="Disordered" evidence="1">
    <location>
        <begin position="93"/>
        <end position="123"/>
    </location>
</feature>
<dbReference type="EMBL" id="SMMG02000005">
    <property type="protein sequence ID" value="KAA3472267.1"/>
    <property type="molecule type" value="Genomic_DNA"/>
</dbReference>
<evidence type="ECO:0000313" key="2">
    <source>
        <dbReference type="EMBL" id="KAA3472267.1"/>
    </source>
</evidence>
<organism evidence="2 3">
    <name type="scientific">Gossypium australe</name>
    <dbReference type="NCBI Taxonomy" id="47621"/>
    <lineage>
        <taxon>Eukaryota</taxon>
        <taxon>Viridiplantae</taxon>
        <taxon>Streptophyta</taxon>
        <taxon>Embryophyta</taxon>
        <taxon>Tracheophyta</taxon>
        <taxon>Spermatophyta</taxon>
        <taxon>Magnoliopsida</taxon>
        <taxon>eudicotyledons</taxon>
        <taxon>Gunneridae</taxon>
        <taxon>Pentapetalae</taxon>
        <taxon>rosids</taxon>
        <taxon>malvids</taxon>
        <taxon>Malvales</taxon>
        <taxon>Malvaceae</taxon>
        <taxon>Malvoideae</taxon>
        <taxon>Gossypium</taxon>
    </lineage>
</organism>
<protein>
    <submittedName>
        <fullName evidence="2">Switch-associated protein 70-like</fullName>
    </submittedName>
</protein>
<feature type="region of interest" description="Disordered" evidence="1">
    <location>
        <begin position="138"/>
        <end position="204"/>
    </location>
</feature>